<dbReference type="RefSeq" id="WP_120103878.1">
    <property type="nucleotide sequence ID" value="NZ_CP028884.1"/>
</dbReference>
<dbReference type="GO" id="GO:0008170">
    <property type="term" value="F:N-methyltransferase activity"/>
    <property type="evidence" value="ECO:0007669"/>
    <property type="project" value="InterPro"/>
</dbReference>
<dbReference type="InterPro" id="IPR007560">
    <property type="entry name" value="Restrct_endonuc_IV_Mrr"/>
</dbReference>
<evidence type="ECO:0000259" key="8">
    <source>
        <dbReference type="Pfam" id="PF04471"/>
    </source>
</evidence>
<dbReference type="PANTHER" id="PTHR13370">
    <property type="entry name" value="RNA METHYLASE-RELATED"/>
    <property type="match status" value="1"/>
</dbReference>
<evidence type="ECO:0000256" key="1">
    <source>
        <dbReference type="ARBA" id="ARBA00006594"/>
    </source>
</evidence>
<dbReference type="KEGG" id="btur:DB313_00320"/>
<dbReference type="Gene3D" id="3.40.50.150">
    <property type="entry name" value="Vaccinia Virus protein VP39"/>
    <property type="match status" value="1"/>
</dbReference>
<dbReference type="GO" id="GO:0009307">
    <property type="term" value="P:DNA restriction-modification system"/>
    <property type="evidence" value="ECO:0007669"/>
    <property type="project" value="InterPro"/>
</dbReference>
<evidence type="ECO:0000259" key="7">
    <source>
        <dbReference type="Pfam" id="PF01555"/>
    </source>
</evidence>
<dbReference type="PANTHER" id="PTHR13370:SF3">
    <property type="entry name" value="TRNA (GUANINE(10)-N2)-METHYLTRANSFERASE HOMOLOG"/>
    <property type="match status" value="1"/>
</dbReference>
<gene>
    <name evidence="9" type="ORF">DB313_00320</name>
</gene>
<dbReference type="InterPro" id="IPR002295">
    <property type="entry name" value="N4/N6-MTase_EcoPI_Mod-like"/>
</dbReference>
<keyword evidence="5" id="KW-0949">S-adenosyl-L-methionine</keyword>
<dbReference type="GO" id="GO:0005737">
    <property type="term" value="C:cytoplasm"/>
    <property type="evidence" value="ECO:0007669"/>
    <property type="project" value="TreeGrafter"/>
</dbReference>
<comment type="catalytic activity">
    <reaction evidence="6">
        <text>a 2'-deoxyadenosine in DNA + S-adenosyl-L-methionine = an N(6)-methyl-2'-deoxyadenosine in DNA + S-adenosyl-L-homocysteine + H(+)</text>
        <dbReference type="Rhea" id="RHEA:15197"/>
        <dbReference type="Rhea" id="RHEA-COMP:12418"/>
        <dbReference type="Rhea" id="RHEA-COMP:12419"/>
        <dbReference type="ChEBI" id="CHEBI:15378"/>
        <dbReference type="ChEBI" id="CHEBI:57856"/>
        <dbReference type="ChEBI" id="CHEBI:59789"/>
        <dbReference type="ChEBI" id="CHEBI:90615"/>
        <dbReference type="ChEBI" id="CHEBI:90616"/>
        <dbReference type="EC" id="2.1.1.72"/>
    </reaction>
</comment>
<dbReference type="OrthoDB" id="9800801at2"/>
<dbReference type="Pfam" id="PF01555">
    <property type="entry name" value="N6_N4_Mtase"/>
    <property type="match status" value="1"/>
</dbReference>
<dbReference type="GO" id="GO:0009007">
    <property type="term" value="F:site-specific DNA-methyltransferase (adenine-specific) activity"/>
    <property type="evidence" value="ECO:0007669"/>
    <property type="project" value="UniProtKB-EC"/>
</dbReference>
<accession>A0A386PLN4</accession>
<feature type="domain" description="Restriction endonuclease type IV Mrr" evidence="8">
    <location>
        <begin position="352"/>
        <end position="415"/>
    </location>
</feature>
<sequence>MQNTLYYGDNLDILREFHKKYPKGFIDLIYIDPPFNSNRNYNMLFEDMIKDKENGEKNRVLKEAFIDTWSNVKLSSEIEQLKGLDNLNLYEFLTTNRKIFTNSQSSYLTMMAHRIYYMHKVLKDTGSFYLHCDPTMSHYLKIICDIIFGLKNFRNEIIWHYRRWTGKANKFQSLHDIIFFYTKSRSYTFNLLYTDYTEASKKRKMQGILHRVKKGEKYFVSNKTLNKEGVREGDVWKISYISSQAKERLGYPTQKPEALLERIIKASSNEGDLVADFFCGCGTTVTVAEKLKRRWIGIDINHLAIGLIEEKRLAPLSASYSVIGFPIDIAGAEKLALKDKHAFERWLIEYIFKAHQTKQTGDGGIDGHIAYNFNDKKLLAVIEVKGGGVTITQVRAFKDSIVRHNADFGIFIAFKDKITRGMFIEADSLGMIENVNQDNIGQVGIFSIKRMYIISVEDILDKKLPVELQYLSKNVTY</sequence>
<keyword evidence="3 9" id="KW-0489">Methyltransferase</keyword>
<dbReference type="GO" id="GO:0004519">
    <property type="term" value="F:endonuclease activity"/>
    <property type="evidence" value="ECO:0007669"/>
    <property type="project" value="InterPro"/>
</dbReference>
<dbReference type="Proteomes" id="UP000275571">
    <property type="component" value="Chromosome"/>
</dbReference>
<proteinExistence type="inferred from homology"/>
<feature type="domain" description="DNA methylase N-4/N-6" evidence="7">
    <location>
        <begin position="26"/>
        <end position="305"/>
    </location>
</feature>
<dbReference type="Gene3D" id="3.40.1350.10">
    <property type="match status" value="1"/>
</dbReference>
<evidence type="ECO:0000256" key="6">
    <source>
        <dbReference type="ARBA" id="ARBA00047942"/>
    </source>
</evidence>
<keyword evidence="10" id="KW-1185">Reference proteome</keyword>
<comment type="similarity">
    <text evidence="1">Belongs to the N(4)/N(6)-methyltransferase family.</text>
</comment>
<evidence type="ECO:0000256" key="5">
    <source>
        <dbReference type="ARBA" id="ARBA00022691"/>
    </source>
</evidence>
<dbReference type="EC" id="2.1.1.72" evidence="2"/>
<protein>
    <recommendedName>
        <fullName evidence="2">site-specific DNA-methyltransferase (adenine-specific)</fullName>
        <ecNumber evidence="2">2.1.1.72</ecNumber>
    </recommendedName>
</protein>
<dbReference type="GO" id="GO:0032259">
    <property type="term" value="P:methylation"/>
    <property type="evidence" value="ECO:0007669"/>
    <property type="project" value="UniProtKB-KW"/>
</dbReference>
<dbReference type="InterPro" id="IPR002941">
    <property type="entry name" value="DNA_methylase_N4/N6"/>
</dbReference>
<dbReference type="EMBL" id="CP028884">
    <property type="protein sequence ID" value="AYE35959.1"/>
    <property type="molecule type" value="Genomic_DNA"/>
</dbReference>
<dbReference type="SUPFAM" id="SSF53335">
    <property type="entry name" value="S-adenosyl-L-methionine-dependent methyltransferases"/>
    <property type="match status" value="1"/>
</dbReference>
<evidence type="ECO:0000256" key="2">
    <source>
        <dbReference type="ARBA" id="ARBA00011900"/>
    </source>
</evidence>
<dbReference type="InterPro" id="IPR002052">
    <property type="entry name" value="DNA_methylase_N6_adenine_CS"/>
</dbReference>
<keyword evidence="4 9" id="KW-0808">Transferase</keyword>
<dbReference type="InterPro" id="IPR011856">
    <property type="entry name" value="tRNA_endonuc-like_dom_sf"/>
</dbReference>
<dbReference type="PRINTS" id="PR00506">
    <property type="entry name" value="D21N6MTFRASE"/>
</dbReference>
<organism evidence="9 10">
    <name type="scientific">Borrelia turcica IST7</name>
    <dbReference type="NCBI Taxonomy" id="1104446"/>
    <lineage>
        <taxon>Bacteria</taxon>
        <taxon>Pseudomonadati</taxon>
        <taxon>Spirochaetota</taxon>
        <taxon>Spirochaetia</taxon>
        <taxon>Spirochaetales</taxon>
        <taxon>Borreliaceae</taxon>
        <taxon>Borrelia</taxon>
    </lineage>
</organism>
<evidence type="ECO:0000313" key="9">
    <source>
        <dbReference type="EMBL" id="AYE35959.1"/>
    </source>
</evidence>
<dbReference type="AlphaFoldDB" id="A0A386PLN4"/>
<reference evidence="9 10" key="1">
    <citation type="journal article" date="2018" name="Infect. Genet. Evol.">
        <title>Genome-wide analysis of Borrelia turcica and 'Candidatus Borrelia tachyglossi' shows relapsing fever-like genomes with unique genomic links to Lyme disease Borrelia.</title>
        <authorList>
            <person name="Gofton A.W."/>
            <person name="Margos G."/>
            <person name="Fingerle V."/>
            <person name="Hepner S."/>
            <person name="Loh S.M."/>
            <person name="Ryan U."/>
            <person name="Irwin P."/>
            <person name="Oskam C.L."/>
        </authorList>
    </citation>
    <scope>NUCLEOTIDE SEQUENCE [LARGE SCALE GENOMIC DNA]</scope>
    <source>
        <strain evidence="9 10">IST7</strain>
    </source>
</reference>
<name>A0A386PLN4_9SPIR</name>
<dbReference type="REBASE" id="273763">
    <property type="entry name" value="M.BtuIST7ORF320P"/>
</dbReference>
<evidence type="ECO:0000256" key="3">
    <source>
        <dbReference type="ARBA" id="ARBA00022603"/>
    </source>
</evidence>
<dbReference type="PROSITE" id="PS00092">
    <property type="entry name" value="N6_MTASE"/>
    <property type="match status" value="1"/>
</dbReference>
<dbReference type="Pfam" id="PF04471">
    <property type="entry name" value="Mrr_cat"/>
    <property type="match status" value="1"/>
</dbReference>
<dbReference type="GO" id="GO:0003677">
    <property type="term" value="F:DNA binding"/>
    <property type="evidence" value="ECO:0007669"/>
    <property type="project" value="InterPro"/>
</dbReference>
<evidence type="ECO:0000313" key="10">
    <source>
        <dbReference type="Proteomes" id="UP000275571"/>
    </source>
</evidence>
<evidence type="ECO:0000256" key="4">
    <source>
        <dbReference type="ARBA" id="ARBA00022679"/>
    </source>
</evidence>
<dbReference type="InterPro" id="IPR029063">
    <property type="entry name" value="SAM-dependent_MTases_sf"/>
</dbReference>